<dbReference type="GO" id="GO:0006457">
    <property type="term" value="P:protein folding"/>
    <property type="evidence" value="ECO:0007669"/>
    <property type="project" value="TreeGrafter"/>
</dbReference>
<keyword evidence="5" id="KW-0328">Glycosyltransferase</keyword>
<feature type="chain" id="PRO_5043001211" description="Fucosyltransferase" evidence="7">
    <location>
        <begin position="17"/>
        <end position="810"/>
    </location>
</feature>
<dbReference type="GO" id="GO:0005783">
    <property type="term" value="C:endoplasmic reticulum"/>
    <property type="evidence" value="ECO:0007669"/>
    <property type="project" value="TreeGrafter"/>
</dbReference>
<keyword evidence="5" id="KW-0333">Golgi apparatus</keyword>
<feature type="compositionally biased region" description="Basic and acidic residues" evidence="6">
    <location>
        <begin position="798"/>
        <end position="810"/>
    </location>
</feature>
<dbReference type="FunFam" id="3.40.50.11660:FF:000003">
    <property type="entry name" value="Alpha-(1,4)-fucosyltransferase"/>
    <property type="match status" value="1"/>
</dbReference>
<keyword evidence="4" id="KW-0676">Redox-active center</keyword>
<keyword evidence="3" id="KW-1015">Disulfide bond</keyword>
<dbReference type="PRINTS" id="PR00421">
    <property type="entry name" value="THIOREDOXIN"/>
</dbReference>
<keyword evidence="10" id="KW-1185">Reference proteome</keyword>
<evidence type="ECO:0000256" key="6">
    <source>
        <dbReference type="SAM" id="MobiDB-lite"/>
    </source>
</evidence>
<keyword evidence="5" id="KW-1133">Transmembrane helix</keyword>
<dbReference type="InterPro" id="IPR038577">
    <property type="entry name" value="GT10-like_C_sf"/>
</dbReference>
<evidence type="ECO:0000256" key="3">
    <source>
        <dbReference type="ARBA" id="ARBA00023157"/>
    </source>
</evidence>
<evidence type="ECO:0000256" key="2">
    <source>
        <dbReference type="ARBA" id="ARBA00022729"/>
    </source>
</evidence>
<dbReference type="Gene3D" id="3.40.50.11660">
    <property type="entry name" value="Glycosyl transferase family 10, C-terminal domain"/>
    <property type="match status" value="1"/>
</dbReference>
<proteinExistence type="inferred from homology"/>
<protein>
    <recommendedName>
        <fullName evidence="5">Fucosyltransferase</fullName>
        <ecNumber evidence="5">2.4.1.-</ecNumber>
    </recommendedName>
</protein>
<comment type="similarity">
    <text evidence="1">Belongs to the protein disulfide isomerase family.</text>
</comment>
<dbReference type="FunFam" id="3.40.30.10:FF:000107">
    <property type="entry name" value="Protein disulfide-isomerase 5-2"/>
    <property type="match status" value="1"/>
</dbReference>
<dbReference type="GO" id="GO:0016757">
    <property type="term" value="F:glycosyltransferase activity"/>
    <property type="evidence" value="ECO:0007669"/>
    <property type="project" value="UniProtKB-UniRule"/>
</dbReference>
<keyword evidence="5" id="KW-0812">Transmembrane</keyword>
<evidence type="ECO:0000256" key="4">
    <source>
        <dbReference type="ARBA" id="ARBA00023284"/>
    </source>
</evidence>
<evidence type="ECO:0000313" key="10">
    <source>
        <dbReference type="Proteomes" id="UP001372338"/>
    </source>
</evidence>
<sequence length="810" mass="91520">MLCFILLMLFISGIIEFPSFSSFLLPSSYQTINDVPTNSSKVVFTDVVGAFKKWDSEVGCVQFKTNYVNTQSNSSMNSSSNVPSLQEDGGGSKCGGMKMKHVSILVKGWNWIPDNLNNLYSCSCELSCLWTKSPVLADNPDALLFETAKPSFHPRSAGQPLRVFVDLEPSRKRSGREDIFISYHAKDDLQSTYAGALFHNSRNYYVSPYKNNVALVYWSSSNCVAQRNKLAHKFLSLLPHHSFGKCLNNVGGRNKALSLYPKCANNRDAKVSKWWDHLHCVMSHYKFVLAIENTWTESYVTEKLFYALDSGAVPIYFGAPNVMDFVPPHSIIDGTKFSSMEELASYVKVLANDPVAYGEYHAWRRCGELDPMMRHNVSFGVFLIHLSFFFSSLPFFSWAQPFSVNGTVLELQESNFDSAISSFDHILVDFYAPWCGHCKRLSPELDEAAPILAALKEPIILAKLDADKFNNLAQKYEIGGYPTIMLFNHGIPTEYFGPRKADLLVRYLRKYAAADVTILESDSAVRNFVEEAGSFFPIYIGFGLNNSTIENVAIRYKKNAWFSVAKDFSEDAMVSYAFDKVPALVSLNPTYDERNTFYGPFEEKFIEDFVKQNLLPLVVPVSRDTLKMMKADGRKMVLTIVDDEKNEEGSKELIKLLKVAATGNRDLIFGYVSIKDMEEFAEKFDIGTKLPKMIIWDKSDEYLSVVGSESIDGEDQATLITKFIEGYREGRTTKKRTSGRSVLRALKRNFNMRMVYIFVCAMAVMMLMQWFISKVSGQYQRVPTQDQVGHASSSVTKVESKELKSADKED</sequence>
<dbReference type="InterPro" id="IPR036249">
    <property type="entry name" value="Thioredoxin-like_sf"/>
</dbReference>
<dbReference type="InterPro" id="IPR013766">
    <property type="entry name" value="Thioredoxin_domain"/>
</dbReference>
<dbReference type="EC" id="2.4.1.-" evidence="5"/>
<feature type="domain" description="Thioredoxin" evidence="8">
    <location>
        <begin position="387"/>
        <end position="513"/>
    </location>
</feature>
<feature type="transmembrane region" description="Helical" evidence="5">
    <location>
        <begin position="754"/>
        <end position="772"/>
    </location>
</feature>
<dbReference type="Pfam" id="PF00085">
    <property type="entry name" value="Thioredoxin"/>
    <property type="match status" value="1"/>
</dbReference>
<dbReference type="GO" id="GO:0003756">
    <property type="term" value="F:protein disulfide isomerase activity"/>
    <property type="evidence" value="ECO:0007669"/>
    <property type="project" value="TreeGrafter"/>
</dbReference>
<dbReference type="PANTHER" id="PTHR18929:SF218">
    <property type="entry name" value="PROTEIN DISULFIDE-ISOMERASE 5-2"/>
    <property type="match status" value="1"/>
</dbReference>
<dbReference type="Pfam" id="PF00852">
    <property type="entry name" value="Glyco_transf_10"/>
    <property type="match status" value="1"/>
</dbReference>
<name>A0AAN9FJ17_CROPI</name>
<evidence type="ECO:0000313" key="9">
    <source>
        <dbReference type="EMBL" id="KAK7277289.1"/>
    </source>
</evidence>
<dbReference type="SUPFAM" id="SSF53756">
    <property type="entry name" value="UDP-Glycosyltransferase/glycogen phosphorylase"/>
    <property type="match status" value="1"/>
</dbReference>
<dbReference type="PROSITE" id="PS00194">
    <property type="entry name" value="THIOREDOXIN_1"/>
    <property type="match status" value="1"/>
</dbReference>
<gene>
    <name evidence="9" type="ORF">RIF29_18440</name>
</gene>
<keyword evidence="5" id="KW-0472">Membrane</keyword>
<dbReference type="SUPFAM" id="SSF52833">
    <property type="entry name" value="Thioredoxin-like"/>
    <property type="match status" value="1"/>
</dbReference>
<organism evidence="9 10">
    <name type="scientific">Crotalaria pallida</name>
    <name type="common">Smooth rattlebox</name>
    <name type="synonym">Crotalaria striata</name>
    <dbReference type="NCBI Taxonomy" id="3830"/>
    <lineage>
        <taxon>Eukaryota</taxon>
        <taxon>Viridiplantae</taxon>
        <taxon>Streptophyta</taxon>
        <taxon>Embryophyta</taxon>
        <taxon>Tracheophyta</taxon>
        <taxon>Spermatophyta</taxon>
        <taxon>Magnoliopsida</taxon>
        <taxon>eudicotyledons</taxon>
        <taxon>Gunneridae</taxon>
        <taxon>Pentapetalae</taxon>
        <taxon>rosids</taxon>
        <taxon>fabids</taxon>
        <taxon>Fabales</taxon>
        <taxon>Fabaceae</taxon>
        <taxon>Papilionoideae</taxon>
        <taxon>50 kb inversion clade</taxon>
        <taxon>genistoids sensu lato</taxon>
        <taxon>core genistoids</taxon>
        <taxon>Crotalarieae</taxon>
        <taxon>Crotalaria</taxon>
    </lineage>
</organism>
<dbReference type="InterPro" id="IPR017937">
    <property type="entry name" value="Thioredoxin_CS"/>
</dbReference>
<keyword evidence="2 7" id="KW-0732">Signal</keyword>
<dbReference type="InterPro" id="IPR055270">
    <property type="entry name" value="Glyco_tran_10_C"/>
</dbReference>
<feature type="region of interest" description="Disordered" evidence="6">
    <location>
        <begin position="789"/>
        <end position="810"/>
    </location>
</feature>
<dbReference type="Pfam" id="PF13848">
    <property type="entry name" value="Thioredoxin_6"/>
    <property type="match status" value="1"/>
</dbReference>
<dbReference type="GO" id="GO:0034976">
    <property type="term" value="P:response to endoplasmic reticulum stress"/>
    <property type="evidence" value="ECO:0007669"/>
    <property type="project" value="TreeGrafter"/>
</dbReference>
<dbReference type="PANTHER" id="PTHR18929">
    <property type="entry name" value="PROTEIN DISULFIDE ISOMERASE"/>
    <property type="match status" value="1"/>
</dbReference>
<comment type="similarity">
    <text evidence="5">Belongs to the glycosyltransferase 10 family.</text>
</comment>
<dbReference type="CDD" id="cd02961">
    <property type="entry name" value="PDI_a_family"/>
    <property type="match status" value="1"/>
</dbReference>
<comment type="subcellular location">
    <subcellularLocation>
        <location evidence="5">Golgi apparatus</location>
        <location evidence="5">Golgi stack membrane</location>
        <topology evidence="5">Single-pass type II membrane protein</topology>
    </subcellularLocation>
</comment>
<keyword evidence="5" id="KW-0808">Transferase</keyword>
<feature type="signal peptide" evidence="7">
    <location>
        <begin position="1"/>
        <end position="16"/>
    </location>
</feature>
<reference evidence="9 10" key="1">
    <citation type="submission" date="2024-01" db="EMBL/GenBank/DDBJ databases">
        <title>The genomes of 5 underutilized Papilionoideae crops provide insights into root nodulation and disease resistanc.</title>
        <authorList>
            <person name="Yuan L."/>
        </authorList>
    </citation>
    <scope>NUCLEOTIDE SEQUENCE [LARGE SCALE GENOMIC DNA]</scope>
    <source>
        <strain evidence="9">ZHUSHIDOU_FW_LH</strain>
        <tissue evidence="9">Leaf</tissue>
    </source>
</reference>
<comment type="caution">
    <text evidence="9">The sequence shown here is derived from an EMBL/GenBank/DDBJ whole genome shotgun (WGS) entry which is preliminary data.</text>
</comment>
<evidence type="ECO:0000256" key="7">
    <source>
        <dbReference type="SAM" id="SignalP"/>
    </source>
</evidence>
<dbReference type="Proteomes" id="UP001372338">
    <property type="component" value="Unassembled WGS sequence"/>
</dbReference>
<dbReference type="EMBL" id="JAYWIO010000003">
    <property type="protein sequence ID" value="KAK7277289.1"/>
    <property type="molecule type" value="Genomic_DNA"/>
</dbReference>
<dbReference type="Gene3D" id="3.40.30.10">
    <property type="entry name" value="Glutaredoxin"/>
    <property type="match status" value="2"/>
</dbReference>
<dbReference type="AlphaFoldDB" id="A0AAN9FJ17"/>
<evidence type="ECO:0000256" key="1">
    <source>
        <dbReference type="ARBA" id="ARBA00006347"/>
    </source>
</evidence>
<dbReference type="PROSITE" id="PS51352">
    <property type="entry name" value="THIOREDOXIN_2"/>
    <property type="match status" value="1"/>
</dbReference>
<dbReference type="GO" id="GO:0032580">
    <property type="term" value="C:Golgi cisterna membrane"/>
    <property type="evidence" value="ECO:0007669"/>
    <property type="project" value="UniProtKB-SubCell"/>
</dbReference>
<accession>A0AAN9FJ17</accession>
<evidence type="ECO:0000259" key="8">
    <source>
        <dbReference type="PROSITE" id="PS51352"/>
    </source>
</evidence>
<evidence type="ECO:0000256" key="5">
    <source>
        <dbReference type="RuleBase" id="RU003832"/>
    </source>
</evidence>